<sequence>MSHISAGCVDAMLTAAAAARETPATRPVPIPAQPADMTYNGLRGVIYCEIWLFRHTPENQIAGVYYNTSALNNAAAPRNTCPAALWDRVTVPSLQAQFDVLAAYRNGPRGWTMDTITLPVGPVVNFDGLDTRWMGEGRLPAGVSLASAHMAPYSPPQSHRRSSMTFRAGQPAFILDDPEGTPWVMQAFGQIVNPSLTYATLPSLARSLRPPPGWRFRVQVLDRDLTIPTPRGYNWIMQDEQQNTYDACKEGACNFQP</sequence>
<dbReference type="RefSeq" id="WP_318651037.1">
    <property type="nucleotide sequence ID" value="NZ_CP137852.1"/>
</dbReference>
<accession>A0ABZ0PNF0</accession>
<protein>
    <submittedName>
        <fullName evidence="1">Uncharacterized protein</fullName>
    </submittedName>
</protein>
<evidence type="ECO:0000313" key="2">
    <source>
        <dbReference type="Proteomes" id="UP001305521"/>
    </source>
</evidence>
<proteinExistence type="predicted"/>
<organism evidence="1 2">
    <name type="scientific">Sediminicoccus rosea</name>
    <dbReference type="NCBI Taxonomy" id="1225128"/>
    <lineage>
        <taxon>Bacteria</taxon>
        <taxon>Pseudomonadati</taxon>
        <taxon>Pseudomonadota</taxon>
        <taxon>Alphaproteobacteria</taxon>
        <taxon>Acetobacterales</taxon>
        <taxon>Roseomonadaceae</taxon>
        <taxon>Sediminicoccus</taxon>
    </lineage>
</organism>
<name>A0ABZ0PNF0_9PROT</name>
<dbReference type="EMBL" id="CP137852">
    <property type="protein sequence ID" value="WPB87080.1"/>
    <property type="molecule type" value="Genomic_DNA"/>
</dbReference>
<gene>
    <name evidence="1" type="ORF">R9Z33_09430</name>
</gene>
<evidence type="ECO:0000313" key="1">
    <source>
        <dbReference type="EMBL" id="WPB87080.1"/>
    </source>
</evidence>
<dbReference type="Proteomes" id="UP001305521">
    <property type="component" value="Chromosome"/>
</dbReference>
<reference evidence="1 2" key="1">
    <citation type="submission" date="2023-11" db="EMBL/GenBank/DDBJ databases">
        <title>Arctic aerobic anoxygenic photoheterotroph Sediminicoccus rosea KRV36 adapts its photosynthesis to long days of polar summer.</title>
        <authorList>
            <person name="Tomasch J."/>
            <person name="Kopejtka K."/>
            <person name="Bily T."/>
            <person name="Gardiner A.T."/>
            <person name="Gardian Z."/>
            <person name="Shivaramu S."/>
            <person name="Koblizek M."/>
            <person name="Engelhardt F."/>
            <person name="Kaftan D."/>
        </authorList>
    </citation>
    <scope>NUCLEOTIDE SEQUENCE [LARGE SCALE GENOMIC DNA]</scope>
    <source>
        <strain evidence="1 2">R-30</strain>
    </source>
</reference>
<keyword evidence="2" id="KW-1185">Reference proteome</keyword>